<name>A0A0H5R9A9_9EUKA</name>
<evidence type="ECO:0000259" key="2">
    <source>
        <dbReference type="PROSITE" id="PS50086"/>
    </source>
</evidence>
<dbReference type="PROSITE" id="PS50086">
    <property type="entry name" value="TBC_RABGAP"/>
    <property type="match status" value="1"/>
</dbReference>
<feature type="domain" description="Rab-GAP TBC" evidence="2">
    <location>
        <begin position="100"/>
        <end position="291"/>
    </location>
</feature>
<dbReference type="InterPro" id="IPR035969">
    <property type="entry name" value="Rab-GAP_TBC_sf"/>
</dbReference>
<proteinExistence type="predicted"/>
<dbReference type="GO" id="GO:0005096">
    <property type="term" value="F:GTPase activator activity"/>
    <property type="evidence" value="ECO:0007669"/>
    <property type="project" value="TreeGrafter"/>
</dbReference>
<dbReference type="Gene3D" id="1.10.8.270">
    <property type="entry name" value="putative rabgap domain of human tbc1 domain family member 14 like domains"/>
    <property type="match status" value="1"/>
</dbReference>
<dbReference type="GO" id="GO:0031267">
    <property type="term" value="F:small GTPase binding"/>
    <property type="evidence" value="ECO:0007669"/>
    <property type="project" value="TreeGrafter"/>
</dbReference>
<dbReference type="Pfam" id="PF00566">
    <property type="entry name" value="RabGAP-TBC"/>
    <property type="match status" value="1"/>
</dbReference>
<feature type="region of interest" description="Disordered" evidence="1">
    <location>
        <begin position="22"/>
        <end position="77"/>
    </location>
</feature>
<reference evidence="3" key="1">
    <citation type="submission" date="2015-04" db="EMBL/GenBank/DDBJ databases">
        <title>The genome sequence of the plant pathogenic Rhizarian Plasmodiophora brassicae reveals insights in its biotrophic life cycle and the origin of chitin synthesis.</title>
        <authorList>
            <person name="Schwelm A."/>
            <person name="Fogelqvist J."/>
            <person name="Knaust A."/>
            <person name="Julke S."/>
            <person name="Lilja T."/>
            <person name="Dhandapani V."/>
            <person name="Bonilla-Rosso G."/>
            <person name="Karlsson M."/>
            <person name="Shevchenko A."/>
            <person name="Choi S.R."/>
            <person name="Kim H.G."/>
            <person name="Park J.Y."/>
            <person name="Lim Y.P."/>
            <person name="Ludwig-Muller J."/>
            <person name="Dixelius C."/>
        </authorList>
    </citation>
    <scope>NUCLEOTIDE SEQUENCE</scope>
    <source>
        <tissue evidence="3">Potato root galls</tissue>
    </source>
</reference>
<dbReference type="PANTHER" id="PTHR47219">
    <property type="entry name" value="RAB GTPASE-ACTIVATING PROTEIN 1-LIKE"/>
    <property type="match status" value="1"/>
</dbReference>
<dbReference type="SMART" id="SM00164">
    <property type="entry name" value="TBC"/>
    <property type="match status" value="1"/>
</dbReference>
<organism evidence="3">
    <name type="scientific">Spongospora subterranea</name>
    <dbReference type="NCBI Taxonomy" id="70186"/>
    <lineage>
        <taxon>Eukaryota</taxon>
        <taxon>Sar</taxon>
        <taxon>Rhizaria</taxon>
        <taxon>Endomyxa</taxon>
        <taxon>Phytomyxea</taxon>
        <taxon>Plasmodiophorida</taxon>
        <taxon>Plasmodiophoridae</taxon>
        <taxon>Spongospora</taxon>
    </lineage>
</organism>
<accession>A0A0H5R9A9</accession>
<dbReference type="Gene3D" id="1.10.472.80">
    <property type="entry name" value="Ypt/Rab-GAP domain of gyp1p, domain 3"/>
    <property type="match status" value="1"/>
</dbReference>
<dbReference type="InterPro" id="IPR000195">
    <property type="entry name" value="Rab-GAP-TBC_dom"/>
</dbReference>
<sequence length="377" mass="43717">IKVMSGTNTVWHNRHDLGFESSSDDDHDDHLHFDGGQSPASSSGPDMDHRRLKKTSRAAWDAQAHDQRQKQSRTWDHHLPNLTPLTVEQIYIRRRLIRRGIPCRIRPEVWSWACSISIMSSSHPGEFSRLLEQSRHYKEPTVAQEQIEKDLQRTFPNHPFYRTQSGLDALRSSLTAFAIRNPHIGYSQSMNFVAGLLNLLFDAERSYWMLIAIVERILPRDFYDQSLLGCRVELGVLRILIRKMLPEVDAILTKFNIDILVVCVGWFLPLFVNTLPIETVLRVWDCLLVEGEKVLFRISLALLKLHVNDLSECRDANHVIKVLTRIGKDQYDGDALMHQAFKKIGTLKRSTISKFRAVCREKEENVEKALNERRRQY</sequence>
<dbReference type="SUPFAM" id="SSF47923">
    <property type="entry name" value="Ypt/Rab-GAP domain of gyp1p"/>
    <property type="match status" value="2"/>
</dbReference>
<dbReference type="InterPro" id="IPR050302">
    <property type="entry name" value="Rab_GAP_TBC_domain"/>
</dbReference>
<feature type="compositionally biased region" description="Basic and acidic residues" evidence="1">
    <location>
        <begin position="63"/>
        <end position="77"/>
    </location>
</feature>
<dbReference type="AlphaFoldDB" id="A0A0H5R9A9"/>
<dbReference type="PANTHER" id="PTHR47219:SF20">
    <property type="entry name" value="TBC1 DOMAIN FAMILY MEMBER 2B"/>
    <property type="match status" value="1"/>
</dbReference>
<evidence type="ECO:0000313" key="3">
    <source>
        <dbReference type="EMBL" id="CRZ10713.1"/>
    </source>
</evidence>
<dbReference type="EMBL" id="HACM01010271">
    <property type="protein sequence ID" value="CRZ10713.1"/>
    <property type="molecule type" value="Transcribed_RNA"/>
</dbReference>
<evidence type="ECO:0000256" key="1">
    <source>
        <dbReference type="SAM" id="MobiDB-lite"/>
    </source>
</evidence>
<dbReference type="FunFam" id="1.10.8.270:FF:000026">
    <property type="entry name" value="TBC (Tre-2/Bub2/Cdc16) domain family"/>
    <property type="match status" value="1"/>
</dbReference>
<protein>
    <recommendedName>
        <fullName evidence="2">Rab-GAP TBC domain-containing protein</fullName>
    </recommendedName>
</protein>
<feature type="non-terminal residue" evidence="3">
    <location>
        <position position="1"/>
    </location>
</feature>